<feature type="transmembrane region" description="Helical" evidence="6">
    <location>
        <begin position="481"/>
        <end position="498"/>
    </location>
</feature>
<name>I1QZN7_ORYGL</name>
<keyword evidence="4 6" id="KW-1133">Transmembrane helix</keyword>
<reference evidence="7 8" key="2">
    <citation type="submission" date="2018-04" db="EMBL/GenBank/DDBJ databases">
        <title>OglaRS2 (Oryza glaberrima Reference Sequence Version 2).</title>
        <authorList>
            <person name="Zhang J."/>
            <person name="Kudrna D."/>
            <person name="Lee S."/>
            <person name="Talag J."/>
            <person name="Rajasekar S."/>
            <person name="Wing R.A."/>
        </authorList>
    </citation>
    <scope>NUCLEOTIDE SEQUENCE [LARGE SCALE GENOMIC DNA]</scope>
    <source>
        <strain evidence="7 8">cv. IRGC 96717</strain>
    </source>
</reference>
<comment type="similarity">
    <text evidence="2">Belongs to the major facilitator superfamily. Proton-dependent oligopeptide transporter (POT/PTR) (TC 2.A.17) family.</text>
</comment>
<keyword evidence="3 6" id="KW-0812">Transmembrane</keyword>
<evidence type="ECO:0000313" key="7">
    <source>
        <dbReference type="EnsemblPlants" id="ORGLA11G0097900.1"/>
    </source>
</evidence>
<feature type="transmembrane region" description="Helical" evidence="6">
    <location>
        <begin position="286"/>
        <end position="306"/>
    </location>
</feature>
<dbReference type="eggNOG" id="KOG1237">
    <property type="taxonomic scope" value="Eukaryota"/>
</dbReference>
<reference evidence="7" key="1">
    <citation type="submission" date="2015-06" db="UniProtKB">
        <authorList>
            <consortium name="EnsemblPlants"/>
        </authorList>
    </citation>
    <scope>IDENTIFICATION</scope>
</reference>
<dbReference type="PANTHER" id="PTHR11654">
    <property type="entry name" value="OLIGOPEPTIDE TRANSPORTER-RELATED"/>
    <property type="match status" value="1"/>
</dbReference>
<evidence type="ECO:0000256" key="3">
    <source>
        <dbReference type="ARBA" id="ARBA00022692"/>
    </source>
</evidence>
<evidence type="ECO:0000256" key="4">
    <source>
        <dbReference type="ARBA" id="ARBA00022989"/>
    </source>
</evidence>
<dbReference type="Gene3D" id="1.20.1250.20">
    <property type="entry name" value="MFS general substrate transporter like domains"/>
    <property type="match status" value="1"/>
</dbReference>
<dbReference type="CDD" id="cd17416">
    <property type="entry name" value="MFS_NPF1_2"/>
    <property type="match status" value="1"/>
</dbReference>
<keyword evidence="8" id="KW-1185">Reference proteome</keyword>
<dbReference type="HOGENOM" id="CLU_009313_4_2_1"/>
<evidence type="ECO:0000256" key="6">
    <source>
        <dbReference type="SAM" id="Phobius"/>
    </source>
</evidence>
<dbReference type="Proteomes" id="UP000007306">
    <property type="component" value="Chromosome 11"/>
</dbReference>
<dbReference type="SUPFAM" id="SSF103473">
    <property type="entry name" value="MFS general substrate transporter"/>
    <property type="match status" value="1"/>
</dbReference>
<dbReference type="GO" id="GO:0016020">
    <property type="term" value="C:membrane"/>
    <property type="evidence" value="ECO:0007669"/>
    <property type="project" value="UniProtKB-SubCell"/>
</dbReference>
<comment type="subcellular location">
    <subcellularLocation>
        <location evidence="1">Membrane</location>
        <topology evidence="1">Multi-pass membrane protein</topology>
    </subcellularLocation>
</comment>
<proteinExistence type="inferred from homology"/>
<accession>I1QZN7</accession>
<feature type="transmembrane region" description="Helical" evidence="6">
    <location>
        <begin position="162"/>
        <end position="186"/>
    </location>
</feature>
<organism evidence="7 8">
    <name type="scientific">Oryza glaberrima</name>
    <name type="common">African rice</name>
    <dbReference type="NCBI Taxonomy" id="4538"/>
    <lineage>
        <taxon>Eukaryota</taxon>
        <taxon>Viridiplantae</taxon>
        <taxon>Streptophyta</taxon>
        <taxon>Embryophyta</taxon>
        <taxon>Tracheophyta</taxon>
        <taxon>Spermatophyta</taxon>
        <taxon>Magnoliopsida</taxon>
        <taxon>Liliopsida</taxon>
        <taxon>Poales</taxon>
        <taxon>Poaceae</taxon>
        <taxon>BOP clade</taxon>
        <taxon>Oryzoideae</taxon>
        <taxon>Oryzeae</taxon>
        <taxon>Oryzinae</taxon>
        <taxon>Oryza</taxon>
    </lineage>
</organism>
<dbReference type="Gramene" id="ORGLA11G0097900.1">
    <property type="protein sequence ID" value="ORGLA11G0097900.1"/>
    <property type="gene ID" value="ORGLA11G0097900"/>
</dbReference>
<evidence type="ECO:0000256" key="1">
    <source>
        <dbReference type="ARBA" id="ARBA00004141"/>
    </source>
</evidence>
<feature type="transmembrane region" description="Helical" evidence="6">
    <location>
        <begin position="606"/>
        <end position="629"/>
    </location>
</feature>
<dbReference type="InterPro" id="IPR000109">
    <property type="entry name" value="POT_fam"/>
</dbReference>
<feature type="transmembrane region" description="Helical" evidence="6">
    <location>
        <begin position="206"/>
        <end position="233"/>
    </location>
</feature>
<feature type="transmembrane region" description="Helical" evidence="6">
    <location>
        <begin position="254"/>
        <end position="274"/>
    </location>
</feature>
<dbReference type="EnsemblPlants" id="ORGLA11G0097900.1">
    <property type="protein sequence ID" value="ORGLA11G0097900.1"/>
    <property type="gene ID" value="ORGLA11G0097900"/>
</dbReference>
<keyword evidence="5 6" id="KW-0472">Membrane</keyword>
<evidence type="ECO:0000256" key="2">
    <source>
        <dbReference type="ARBA" id="ARBA00005982"/>
    </source>
</evidence>
<protein>
    <submittedName>
        <fullName evidence="7">Uncharacterized protein</fullName>
    </submittedName>
</protein>
<dbReference type="AlphaFoldDB" id="I1QZN7"/>
<evidence type="ECO:0000256" key="5">
    <source>
        <dbReference type="ARBA" id="ARBA00023136"/>
    </source>
</evidence>
<feature type="transmembrane region" description="Helical" evidence="6">
    <location>
        <begin position="437"/>
        <end position="460"/>
    </location>
</feature>
<dbReference type="Pfam" id="PF00854">
    <property type="entry name" value="PTR2"/>
    <property type="match status" value="1"/>
</dbReference>
<evidence type="ECO:0000313" key="8">
    <source>
        <dbReference type="Proteomes" id="UP000007306"/>
    </source>
</evidence>
<feature type="transmembrane region" description="Helical" evidence="6">
    <location>
        <begin position="126"/>
        <end position="150"/>
    </location>
</feature>
<dbReference type="OMA" id="SAMIMTF"/>
<dbReference type="InterPro" id="IPR036259">
    <property type="entry name" value="MFS_trans_sf"/>
</dbReference>
<feature type="transmembrane region" description="Helical" evidence="6">
    <location>
        <begin position="530"/>
        <end position="552"/>
    </location>
</feature>
<dbReference type="GO" id="GO:0022857">
    <property type="term" value="F:transmembrane transporter activity"/>
    <property type="evidence" value="ECO:0007669"/>
    <property type="project" value="InterPro"/>
</dbReference>
<feature type="transmembrane region" description="Helical" evidence="6">
    <location>
        <begin position="559"/>
        <end position="586"/>
    </location>
</feature>
<sequence length="652" mass="71999">FIIFVALNFIKFLMVLQLRVSKVYQIVQLNSQCLLQIRFQKGASKRREQILFCRCGDPLSLVLPWVLLMMEGHSNELGRANTLKKGGLRPIPVIIGNVFGFTNEVSERIVSASVTANLIIYLTTKYHLGAASSAIIIFVYQAAANFLPVCGAIVSDALLGRYLMVTLTLFSCTTGTFILFLTSLIPKLTPPDCGLSNQGCTSPSPLQLFVLCASLGFMSLGASGVRPCCLAFAEDQIAHWDEAQKDRALRGLFSWYYVSVGFAQIVAVTILVYFQDQVGWKVGFGISAAVMLSITLVNLAASPFYVKMKPQRSIWISLLQVVVVSLKNRHLVLPKTYQSAQFHNASGLRELVPSEKMRFLNKACILRYHATNVSDGAGRTNSWNICTVEQVENLKSALSVIPMWSAMIMTFLIQSSSFGVLQAATMDRRVGTKKFQLPAGSISIFEIITFTIWSGCYDRYIVPFLRRITGRQQVLTLKQRMGIGVSLSIASMLVASAVETYRRKVAVKGGLRHDAKGTLEMSVLWLAPQYVIIGLAGAFSSIGQIEFYYAVLPKSMGSFVLALLFFGAGVASIIATLVIKAINLITGRNGMAPWLSNNLNEGHYNYYYFLLAVLGAIDLIYFIVCSYVFDERTQNMSLETSGDAKEMVEFQG</sequence>
<feature type="transmembrane region" description="Helical" evidence="6">
    <location>
        <begin position="404"/>
        <end position="425"/>
    </location>
</feature>
<dbReference type="FunFam" id="1.20.1250.20:FF:001232">
    <property type="entry name" value="Protein NRT1/ PTR FAMILY 1.2"/>
    <property type="match status" value="1"/>
</dbReference>